<keyword evidence="2" id="KW-0812">Transmembrane</keyword>
<organism evidence="3 4">
    <name type="scientific">Orbilia ellipsospora</name>
    <dbReference type="NCBI Taxonomy" id="2528407"/>
    <lineage>
        <taxon>Eukaryota</taxon>
        <taxon>Fungi</taxon>
        <taxon>Dikarya</taxon>
        <taxon>Ascomycota</taxon>
        <taxon>Pezizomycotina</taxon>
        <taxon>Orbiliomycetes</taxon>
        <taxon>Orbiliales</taxon>
        <taxon>Orbiliaceae</taxon>
        <taxon>Orbilia</taxon>
    </lineage>
</organism>
<dbReference type="Proteomes" id="UP001365542">
    <property type="component" value="Unassembled WGS sequence"/>
</dbReference>
<keyword evidence="2" id="KW-0472">Membrane</keyword>
<feature type="transmembrane region" description="Helical" evidence="2">
    <location>
        <begin position="507"/>
        <end position="528"/>
    </location>
</feature>
<evidence type="ECO:0000256" key="1">
    <source>
        <dbReference type="SAM" id="MobiDB-lite"/>
    </source>
</evidence>
<evidence type="ECO:0000313" key="3">
    <source>
        <dbReference type="EMBL" id="KAK6544494.1"/>
    </source>
</evidence>
<feature type="transmembrane region" description="Helical" evidence="2">
    <location>
        <begin position="29"/>
        <end position="48"/>
    </location>
</feature>
<accession>A0AAV9XQX7</accession>
<feature type="compositionally biased region" description="Low complexity" evidence="1">
    <location>
        <begin position="313"/>
        <end position="328"/>
    </location>
</feature>
<protein>
    <submittedName>
        <fullName evidence="3">Uncharacterized protein</fullName>
    </submittedName>
</protein>
<proteinExistence type="predicted"/>
<feature type="compositionally biased region" description="Basic and acidic residues" evidence="1">
    <location>
        <begin position="235"/>
        <end position="250"/>
    </location>
</feature>
<evidence type="ECO:0000313" key="4">
    <source>
        <dbReference type="Proteomes" id="UP001365542"/>
    </source>
</evidence>
<gene>
    <name evidence="3" type="ORF">TWF694_001188</name>
</gene>
<comment type="caution">
    <text evidence="3">The sequence shown here is derived from an EMBL/GenBank/DDBJ whole genome shotgun (WGS) entry which is preliminary data.</text>
</comment>
<dbReference type="AlphaFoldDB" id="A0AAV9XQX7"/>
<keyword evidence="2" id="KW-1133">Transmembrane helix</keyword>
<feature type="compositionally biased region" description="Basic and acidic residues" evidence="1">
    <location>
        <begin position="395"/>
        <end position="408"/>
    </location>
</feature>
<feature type="region of interest" description="Disordered" evidence="1">
    <location>
        <begin position="210"/>
        <end position="408"/>
    </location>
</feature>
<dbReference type="EMBL" id="JAVHJO010000001">
    <property type="protein sequence ID" value="KAK6544494.1"/>
    <property type="molecule type" value="Genomic_DNA"/>
</dbReference>
<sequence length="760" mass="86543">MNRRREDIGELRYKRESSKEEKRHEAMRITFTYLLLNVVSIVLIHLLIAPVISPHEYEPVLADRTRLLVFKGFCGLWALLTAFYNCLLGCYGYRWMRKKWMREESQGHLNRYRNPKYDVEEEEGVDTDVGTDLDKDGKRKEYVGPGSKIWFANNNPYTAARRTHSATFAATRRSKRLSCPVGRLQNYTKQEPIAEETADVGVEANKDRWGDGNMSEGGAGEFSDSAVGPAGDGAPRCHADGYPFPKEEKAPSSTTTWSNSATSAGELARKKKGKNEAKKFTIQSEDTERPEENENLCNSPISDKVRFRTMDARSSSPLSSIQGSGSSRYRSKRETARRVTNPDPPTSSGEGSSNILAHQSEASRESSTNGSSESCVKQDTGKLDRRRSGSNSRSSLEREDHFDPVRERSRAVKNIMTYGSYHDQQAAFDQMNHAIWSEVGAHMQRRVRIDDLPLKERDEDKIGNRRKKKRWWSLGLKKKSKEIEMTDITVGSVFEKQPTLEPNRRRLILVSIAIATFIMTTMPPFLAIGGDLIAHDFQFQHACDQARWDIRLDTAGLHPEQNNIYNRATFEDRRAKGYEKQFMMNLEGMSTYGAGLDFSLVNPRRGYVFYLSDRDLANQPDGGKDVKFPYPVVVAYDMLKHAYYAHDDIWRDLNDESFFDNGAFMNGTLGIFPSESIWLEKRERDGYCGQPKRVLKNGYDQRIIWTVIDDRKDCTVLRVCASNKATRRQVVIATGMILLRLTMSATCCSKKFGEFDILES</sequence>
<feature type="compositionally biased region" description="Low complexity" evidence="1">
    <location>
        <begin position="251"/>
        <end position="264"/>
    </location>
</feature>
<name>A0AAV9XQX7_9PEZI</name>
<evidence type="ECO:0000256" key="2">
    <source>
        <dbReference type="SAM" id="Phobius"/>
    </source>
</evidence>
<feature type="compositionally biased region" description="Polar residues" evidence="1">
    <location>
        <begin position="346"/>
        <end position="357"/>
    </location>
</feature>
<keyword evidence="4" id="KW-1185">Reference proteome</keyword>
<feature type="compositionally biased region" description="Low complexity" evidence="1">
    <location>
        <begin position="365"/>
        <end position="374"/>
    </location>
</feature>
<feature type="transmembrane region" description="Helical" evidence="2">
    <location>
        <begin position="68"/>
        <end position="93"/>
    </location>
</feature>
<reference evidence="3 4" key="1">
    <citation type="submission" date="2019-10" db="EMBL/GenBank/DDBJ databases">
        <authorList>
            <person name="Palmer J.M."/>
        </authorList>
    </citation>
    <scope>NUCLEOTIDE SEQUENCE [LARGE SCALE GENOMIC DNA]</scope>
    <source>
        <strain evidence="3 4">TWF694</strain>
    </source>
</reference>